<dbReference type="Pfam" id="PF04023">
    <property type="entry name" value="FeoA"/>
    <property type="match status" value="1"/>
</dbReference>
<sequence>MPHANLTQVSLCDVPVNQVCTLVKWGALDEPTVQRLNQTGILLGVTIRVAEQTISGPVVVVLNDSRLAIGTEIAKELKVVLGERNAS</sequence>
<feature type="domain" description="Ferrous iron transporter FeoA-like" evidence="2">
    <location>
        <begin position="9"/>
        <end position="81"/>
    </location>
</feature>
<evidence type="ECO:0000256" key="1">
    <source>
        <dbReference type="ARBA" id="ARBA00023004"/>
    </source>
</evidence>
<dbReference type="Proteomes" id="UP000214610">
    <property type="component" value="Unassembled WGS sequence"/>
</dbReference>
<accession>A0A227KEF2</accession>
<dbReference type="InterPro" id="IPR038157">
    <property type="entry name" value="FeoA_core_dom"/>
</dbReference>
<dbReference type="InterPro" id="IPR007167">
    <property type="entry name" value="Fe-transptr_FeoA-like"/>
</dbReference>
<dbReference type="Gene3D" id="2.30.30.90">
    <property type="match status" value="1"/>
</dbReference>
<dbReference type="GeneID" id="78361399"/>
<dbReference type="SMART" id="SM00899">
    <property type="entry name" value="FeoA"/>
    <property type="match status" value="1"/>
</dbReference>
<gene>
    <name evidence="3" type="ORF">ADH67_10285</name>
</gene>
<reference evidence="4" key="1">
    <citation type="submission" date="2017-05" db="EMBL/GenBank/DDBJ databases">
        <title>Improved OligoMM genomes.</title>
        <authorList>
            <person name="Garzetti D."/>
        </authorList>
    </citation>
    <scope>NUCLEOTIDE SEQUENCE [LARGE SCALE GENOMIC DNA]</scope>
    <source>
        <strain evidence="4">YL45</strain>
    </source>
</reference>
<comment type="caution">
    <text evidence="3">The sequence shown here is derived from an EMBL/GenBank/DDBJ whole genome shotgun (WGS) entry which is preliminary data.</text>
</comment>
<dbReference type="RefSeq" id="WP_066592701.1">
    <property type="nucleotide sequence ID" value="NZ_CAJTBZ010000015.1"/>
</dbReference>
<proteinExistence type="predicted"/>
<name>A0A227KEF2_9BURK</name>
<dbReference type="AlphaFoldDB" id="A0A227KEF2"/>
<evidence type="ECO:0000313" key="4">
    <source>
        <dbReference type="Proteomes" id="UP000214610"/>
    </source>
</evidence>
<dbReference type="GO" id="GO:0046914">
    <property type="term" value="F:transition metal ion binding"/>
    <property type="evidence" value="ECO:0007669"/>
    <property type="project" value="InterPro"/>
</dbReference>
<organism evidence="3 4">
    <name type="scientific">Turicimonas muris</name>
    <dbReference type="NCBI Taxonomy" id="1796652"/>
    <lineage>
        <taxon>Bacteria</taxon>
        <taxon>Pseudomonadati</taxon>
        <taxon>Pseudomonadota</taxon>
        <taxon>Betaproteobacteria</taxon>
        <taxon>Burkholderiales</taxon>
        <taxon>Sutterellaceae</taxon>
        <taxon>Turicimonas</taxon>
    </lineage>
</organism>
<evidence type="ECO:0000259" key="2">
    <source>
        <dbReference type="SMART" id="SM00899"/>
    </source>
</evidence>
<dbReference type="InterPro" id="IPR008988">
    <property type="entry name" value="Transcriptional_repressor_C"/>
</dbReference>
<keyword evidence="4" id="KW-1185">Reference proteome</keyword>
<protein>
    <submittedName>
        <fullName evidence="3">Ferrous iron transport protein A</fullName>
    </submittedName>
</protein>
<dbReference type="EMBL" id="NHMP01000007">
    <property type="protein sequence ID" value="OXE45800.1"/>
    <property type="molecule type" value="Genomic_DNA"/>
</dbReference>
<keyword evidence="1" id="KW-0408">Iron</keyword>
<dbReference type="SUPFAM" id="SSF50037">
    <property type="entry name" value="C-terminal domain of transcriptional repressors"/>
    <property type="match status" value="1"/>
</dbReference>
<evidence type="ECO:0000313" key="3">
    <source>
        <dbReference type="EMBL" id="OXE45800.1"/>
    </source>
</evidence>